<protein>
    <recommendedName>
        <fullName evidence="7">Alanyl-transfer RNA synthetases family profile domain-containing protein</fullName>
    </recommendedName>
</protein>
<dbReference type="PANTHER" id="PTHR43462:SF1">
    <property type="entry name" value="ALANYL-TRNA EDITING PROTEIN AARSD1"/>
    <property type="match status" value="1"/>
</dbReference>
<evidence type="ECO:0000313" key="8">
    <source>
        <dbReference type="EMBL" id="KAH3666381.1"/>
    </source>
</evidence>
<keyword evidence="6" id="KW-0175">Coiled coil</keyword>
<dbReference type="GO" id="GO:0003676">
    <property type="term" value="F:nucleic acid binding"/>
    <property type="evidence" value="ECO:0007669"/>
    <property type="project" value="InterPro"/>
</dbReference>
<keyword evidence="5" id="KW-0862">Zinc</keyword>
<evidence type="ECO:0000313" key="9">
    <source>
        <dbReference type="Proteomes" id="UP000769528"/>
    </source>
</evidence>
<dbReference type="PROSITE" id="PS50860">
    <property type="entry name" value="AA_TRNA_LIGASE_II_ALA"/>
    <property type="match status" value="1"/>
</dbReference>
<keyword evidence="4" id="KW-0479">Metal-binding</keyword>
<keyword evidence="9" id="KW-1185">Reference proteome</keyword>
<comment type="subcellular location">
    <subcellularLocation>
        <location evidence="2">Cytoplasm</location>
    </subcellularLocation>
</comment>
<feature type="coiled-coil region" evidence="6">
    <location>
        <begin position="265"/>
        <end position="292"/>
    </location>
</feature>
<dbReference type="Proteomes" id="UP000769528">
    <property type="component" value="Unassembled WGS sequence"/>
</dbReference>
<feature type="domain" description="Alanyl-transfer RNA synthetases family profile" evidence="7">
    <location>
        <begin position="1"/>
        <end position="256"/>
    </location>
</feature>
<evidence type="ECO:0000259" key="7">
    <source>
        <dbReference type="PROSITE" id="PS50860"/>
    </source>
</evidence>
<evidence type="ECO:0000256" key="2">
    <source>
        <dbReference type="ARBA" id="ARBA00004496"/>
    </source>
</evidence>
<accession>A0A9P8T5X2</accession>
<comment type="cofactor">
    <cofactor evidence="1">
        <name>Zn(2+)</name>
        <dbReference type="ChEBI" id="CHEBI:29105"/>
    </cofactor>
</comment>
<dbReference type="GO" id="GO:0002196">
    <property type="term" value="F:Ser-tRNA(Ala) deacylase activity"/>
    <property type="evidence" value="ECO:0007669"/>
    <property type="project" value="TreeGrafter"/>
</dbReference>
<dbReference type="InterPro" id="IPR009000">
    <property type="entry name" value="Transl_B-barrel_sf"/>
</dbReference>
<dbReference type="GO" id="GO:0005524">
    <property type="term" value="F:ATP binding"/>
    <property type="evidence" value="ECO:0007669"/>
    <property type="project" value="InterPro"/>
</dbReference>
<evidence type="ECO:0000256" key="5">
    <source>
        <dbReference type="ARBA" id="ARBA00022833"/>
    </source>
</evidence>
<comment type="caution">
    <text evidence="8">The sequence shown here is derived from an EMBL/GenBank/DDBJ whole genome shotgun (WGS) entry which is preliminary data.</text>
</comment>
<dbReference type="AlphaFoldDB" id="A0A9P8T5X2"/>
<dbReference type="GO" id="GO:0005737">
    <property type="term" value="C:cytoplasm"/>
    <property type="evidence" value="ECO:0007669"/>
    <property type="project" value="UniProtKB-SubCell"/>
</dbReference>
<evidence type="ECO:0000256" key="4">
    <source>
        <dbReference type="ARBA" id="ARBA00022723"/>
    </source>
</evidence>
<name>A0A9P8T5X2_9ASCO</name>
<dbReference type="SMART" id="SM00863">
    <property type="entry name" value="tRNA_SAD"/>
    <property type="match status" value="1"/>
</dbReference>
<dbReference type="OrthoDB" id="288942at2759"/>
<dbReference type="GO" id="GO:0004813">
    <property type="term" value="F:alanine-tRNA ligase activity"/>
    <property type="evidence" value="ECO:0007669"/>
    <property type="project" value="InterPro"/>
</dbReference>
<dbReference type="InterPro" id="IPR051335">
    <property type="entry name" value="Alanyl-tRNA_Editing_Enzymes"/>
</dbReference>
<gene>
    <name evidence="8" type="ORF">WICMUC_005649</name>
</gene>
<dbReference type="SUPFAM" id="SSF55186">
    <property type="entry name" value="ThrRS/AlaRS common domain"/>
    <property type="match status" value="1"/>
</dbReference>
<reference evidence="8" key="2">
    <citation type="submission" date="2021-01" db="EMBL/GenBank/DDBJ databases">
        <authorList>
            <person name="Schikora-Tamarit M.A."/>
        </authorList>
    </citation>
    <scope>NUCLEOTIDE SEQUENCE</scope>
    <source>
        <strain evidence="8">CBS6341</strain>
    </source>
</reference>
<dbReference type="Pfam" id="PF07973">
    <property type="entry name" value="tRNA_SAD"/>
    <property type="match status" value="1"/>
</dbReference>
<dbReference type="EMBL" id="JAEUBF010001445">
    <property type="protein sequence ID" value="KAH3666381.1"/>
    <property type="molecule type" value="Genomic_DNA"/>
</dbReference>
<dbReference type="Gene3D" id="2.40.30.130">
    <property type="match status" value="1"/>
</dbReference>
<evidence type="ECO:0000256" key="6">
    <source>
        <dbReference type="SAM" id="Coils"/>
    </source>
</evidence>
<dbReference type="InterPro" id="IPR012947">
    <property type="entry name" value="tRNA_SAD"/>
</dbReference>
<sequence length="419" mass="46954">MGLDLSSTVVGALQCQRDSYLKSFETSVVSCKEVINKDKSIQYEVELHDTILFPEGGGQPSDSGFITDLAKNSRLEVFHIKRDKLKAIHLTQEPLEVGSKVNLDLNWAKRFDYMQQHTGQHLLSAILDKYDLKTLSWSMGDSLNYIEIPRKISDEEVERIQEEVTEQIINNVSISVTIPHQDDVNTSKIPEDYDINQGILRVIKIGDLDNNPCCGTHLSSTGQVASIVLLHQLSGRGGASRLYFVAGSRVVKYLAKIHKIAKANSSELSCQIDEISDKIEALNVNYRKALKRETLLKENLSNFEAQQIESDLKEKDVAYFYKSNSGLDYLSLILKTISKKIPDGKVLILLSSDDTNSGSIIIQSSNFSRTQEISNKLKELITNLKGGGKNKWQGKISKFEKGEIDQVLKYLEALQSNLI</sequence>
<dbReference type="FunFam" id="2.40.30.130:FF:000016">
    <property type="entry name" value="YNL040W-like protein"/>
    <property type="match status" value="1"/>
</dbReference>
<comment type="similarity">
    <text evidence="3">Belongs to the class-II aminoacyl-tRNA synthetase family. Alax-L subfamily.</text>
</comment>
<proteinExistence type="inferred from homology"/>
<dbReference type="InterPro" id="IPR018165">
    <property type="entry name" value="Ala-tRNA-synth_IIc_core"/>
</dbReference>
<organism evidence="8 9">
    <name type="scientific">Wickerhamomyces mucosus</name>
    <dbReference type="NCBI Taxonomy" id="1378264"/>
    <lineage>
        <taxon>Eukaryota</taxon>
        <taxon>Fungi</taxon>
        <taxon>Dikarya</taxon>
        <taxon>Ascomycota</taxon>
        <taxon>Saccharomycotina</taxon>
        <taxon>Saccharomycetes</taxon>
        <taxon>Phaffomycetales</taxon>
        <taxon>Wickerhamomycetaceae</taxon>
        <taxon>Wickerhamomyces</taxon>
    </lineage>
</organism>
<dbReference type="InterPro" id="IPR018163">
    <property type="entry name" value="Thr/Ala-tRNA-synth_IIc_edit"/>
</dbReference>
<dbReference type="SUPFAM" id="SSF50447">
    <property type="entry name" value="Translation proteins"/>
    <property type="match status" value="1"/>
</dbReference>
<evidence type="ECO:0000256" key="3">
    <source>
        <dbReference type="ARBA" id="ARBA00008429"/>
    </source>
</evidence>
<dbReference type="Gene3D" id="3.30.980.10">
    <property type="entry name" value="Threonyl-trna Synthetase, Chain A, domain 2"/>
    <property type="match status" value="1"/>
</dbReference>
<reference evidence="8" key="1">
    <citation type="journal article" date="2021" name="Open Biol.">
        <title>Shared evolutionary footprints suggest mitochondrial oxidative damage underlies multiple complex I losses in fungi.</title>
        <authorList>
            <person name="Schikora-Tamarit M.A."/>
            <person name="Marcet-Houben M."/>
            <person name="Nosek J."/>
            <person name="Gabaldon T."/>
        </authorList>
    </citation>
    <scope>NUCLEOTIDE SEQUENCE</scope>
    <source>
        <strain evidence="8">CBS6341</strain>
    </source>
</reference>
<dbReference type="PANTHER" id="PTHR43462">
    <property type="entry name" value="ALANYL-TRNA EDITING PROTEIN"/>
    <property type="match status" value="1"/>
</dbReference>
<dbReference type="GO" id="GO:0046872">
    <property type="term" value="F:metal ion binding"/>
    <property type="evidence" value="ECO:0007669"/>
    <property type="project" value="UniProtKB-KW"/>
</dbReference>
<dbReference type="GO" id="GO:0006419">
    <property type="term" value="P:alanyl-tRNA aminoacylation"/>
    <property type="evidence" value="ECO:0007669"/>
    <property type="project" value="InterPro"/>
</dbReference>
<evidence type="ECO:0000256" key="1">
    <source>
        <dbReference type="ARBA" id="ARBA00001947"/>
    </source>
</evidence>